<dbReference type="AlphaFoldDB" id="A0AA46NTS1"/>
<dbReference type="Pfam" id="PF20375">
    <property type="entry name" value="DUF6670"/>
    <property type="match status" value="1"/>
</dbReference>
<sequence>MKKTLHKPVFYQTGYRNGVKGVLTKAFCKFLKAGEQDVIYDTQMPKTLKFPPPGTALGSRGMSHYGIMISDLPAPHHFMANMILIGYSGWKAWDDDSLLQSNAKNTISIGHGTAITTHDPLLVIDRMRSNLREDGSLLHFSDEYELRCEYPKFYLKSHVGSFKTDLELTSTDVISWAGSSEMYRHFSLMCTYQGLIEFEGQLTSVNGLCTFEYGTGYLPYMDLKRPLPKAFKLPANFFTYHVINLSATQQLLFCVVGAYEDQSASVVAELREVKEGAKRFGKRVTFEVLEFRDNKEINPRSGEQMSLPQKFRWTIEGTSDGTIYIDCQVDSSWLYAAMGYIAGYTWTSNMPDHTEGRGYFEYSDRRD</sequence>
<organism evidence="1 2">
    <name type="scientific">Acinetobacter ursingii</name>
    <dbReference type="NCBI Taxonomy" id="108980"/>
    <lineage>
        <taxon>Bacteria</taxon>
        <taxon>Pseudomonadati</taxon>
        <taxon>Pseudomonadota</taxon>
        <taxon>Gammaproteobacteria</taxon>
        <taxon>Moraxellales</taxon>
        <taxon>Moraxellaceae</taxon>
        <taxon>Acinetobacter</taxon>
    </lineage>
</organism>
<dbReference type="Proteomes" id="UP001164064">
    <property type="component" value="Chromosome"/>
</dbReference>
<accession>A0AA46NTS1</accession>
<protein>
    <submittedName>
        <fullName evidence="1">Uncharacterized protein</fullName>
    </submittedName>
</protein>
<dbReference type="EMBL" id="CP089051">
    <property type="protein sequence ID" value="UYF70848.1"/>
    <property type="molecule type" value="Genomic_DNA"/>
</dbReference>
<evidence type="ECO:0000313" key="2">
    <source>
        <dbReference type="Proteomes" id="UP001164064"/>
    </source>
</evidence>
<evidence type="ECO:0000313" key="1">
    <source>
        <dbReference type="EMBL" id="UYF70848.1"/>
    </source>
</evidence>
<reference evidence="1" key="1">
    <citation type="journal article" date="2022" name="J Glob Antimicrob Resist">
        <title>Comparative analysis of IMP-4- and OXA-58-containing plasmids of three carbapenemase-producing Acinetobacter ursingii strains in the Netherlands.</title>
        <authorList>
            <person name="Hendrickx A.P.A."/>
            <person name="Schade R.P."/>
            <person name="Landman F."/>
            <person name="Bosch T."/>
            <person name="Schouls L.M."/>
            <person name="van Dijk K."/>
        </authorList>
    </citation>
    <scope>NUCLEOTIDE SEQUENCE</scope>
    <source>
        <strain evidence="1">RIVM_C010559</strain>
    </source>
</reference>
<dbReference type="RefSeq" id="WP_263512210.1">
    <property type="nucleotide sequence ID" value="NZ_CP089051.1"/>
</dbReference>
<proteinExistence type="predicted"/>
<dbReference type="InterPro" id="IPR046611">
    <property type="entry name" value="DUF6670"/>
</dbReference>
<gene>
    <name evidence="1" type="ORF">LSO60_11270</name>
</gene>
<name>A0AA46NTS1_9GAMM</name>